<accession>A0A1H2WB88</accession>
<feature type="chain" id="PRO_5028852044" evidence="1">
    <location>
        <begin position="19"/>
        <end position="308"/>
    </location>
</feature>
<feature type="signal peptide" evidence="1">
    <location>
        <begin position="1"/>
        <end position="18"/>
    </location>
</feature>
<evidence type="ECO:0000313" key="3">
    <source>
        <dbReference type="Proteomes" id="UP000182771"/>
    </source>
</evidence>
<protein>
    <submittedName>
        <fullName evidence="2">MetA-pathway of phenol degradation</fullName>
    </submittedName>
</protein>
<dbReference type="Pfam" id="PF13557">
    <property type="entry name" value="Phenol_MetA_deg"/>
    <property type="match status" value="1"/>
</dbReference>
<keyword evidence="1" id="KW-0732">Signal</keyword>
<dbReference type="RefSeq" id="WP_074698809.1">
    <property type="nucleotide sequence ID" value="NZ_FNND01000004.1"/>
</dbReference>
<comment type="caution">
    <text evidence="2">The sequence shown here is derived from an EMBL/GenBank/DDBJ whole genome shotgun (WGS) entry which is preliminary data.</text>
</comment>
<dbReference type="InterPro" id="IPR025737">
    <property type="entry name" value="FApF"/>
</dbReference>
<dbReference type="AlphaFoldDB" id="A0A1H2WB88"/>
<dbReference type="OrthoDB" id="1421312at2"/>
<reference evidence="2 3" key="1">
    <citation type="submission" date="2016-10" db="EMBL/GenBank/DDBJ databases">
        <authorList>
            <person name="Varghese N."/>
            <person name="Submissions S."/>
        </authorList>
    </citation>
    <scope>NUCLEOTIDE SEQUENCE [LARGE SCALE GENOMIC DNA]</scope>
    <source>
        <strain evidence="2 3">DSM 11449</strain>
    </source>
</reference>
<dbReference type="EMBL" id="FNND01000004">
    <property type="protein sequence ID" value="SDW77785.1"/>
    <property type="molecule type" value="Genomic_DNA"/>
</dbReference>
<proteinExistence type="predicted"/>
<sequence>MKKTLLFFLLLSTITTKAQYTDIINSNKPGRSMGAYAVGRKVAQVESDIYYETNKHDLLGLSQENVGLNYMVRYGVWRDQFEIIGDGTLLYSNRSTDEVSSGKIGFQRTTFGVKYMFYDPVFLSDINVYSWKANAEFKWRKLIPAISLYAGVNLLEKNRYLYEVMNESYPIATPKAMIILQSHPLKEVALVLNIIGSNIASQHAQYSYIFTLTHNLYDDRWSIYLENEGITSDYYKDSLLRGGVSYLIDENFQINATIGASWKTTPTRYMGGIGLSYRFYDRYKDIEYEAKKKARDKQNKEDAQIFGF</sequence>
<gene>
    <name evidence="2" type="ORF">SAMN05444420_10430</name>
</gene>
<dbReference type="GeneID" id="85017449"/>
<keyword evidence="3" id="KW-1185">Reference proteome</keyword>
<evidence type="ECO:0000256" key="1">
    <source>
        <dbReference type="SAM" id="SignalP"/>
    </source>
</evidence>
<organism evidence="2 3">
    <name type="scientific">Capnocytophaga granulosa</name>
    <dbReference type="NCBI Taxonomy" id="45242"/>
    <lineage>
        <taxon>Bacteria</taxon>
        <taxon>Pseudomonadati</taxon>
        <taxon>Bacteroidota</taxon>
        <taxon>Flavobacteriia</taxon>
        <taxon>Flavobacteriales</taxon>
        <taxon>Flavobacteriaceae</taxon>
        <taxon>Capnocytophaga</taxon>
    </lineage>
</organism>
<dbReference type="Proteomes" id="UP000182771">
    <property type="component" value="Unassembled WGS sequence"/>
</dbReference>
<name>A0A1H2WB88_9FLAO</name>
<evidence type="ECO:0000313" key="2">
    <source>
        <dbReference type="EMBL" id="SDW77785.1"/>
    </source>
</evidence>